<dbReference type="PANTHER" id="PTHR39419:SF1">
    <property type="entry name" value="SLL0814 PROTEIN"/>
    <property type="match status" value="1"/>
</dbReference>
<evidence type="ECO:0000256" key="1">
    <source>
        <dbReference type="SAM" id="Phobius"/>
    </source>
</evidence>
<keyword evidence="1" id="KW-1133">Transmembrane helix</keyword>
<dbReference type="EMBL" id="FZPH01000008">
    <property type="protein sequence ID" value="SNT52880.1"/>
    <property type="molecule type" value="Genomic_DNA"/>
</dbReference>
<keyword evidence="1" id="KW-0812">Transmembrane</keyword>
<keyword evidence="3" id="KW-1185">Reference proteome</keyword>
<gene>
    <name evidence="2" type="ORF">SAMN05421812_108185</name>
</gene>
<evidence type="ECO:0000313" key="3">
    <source>
        <dbReference type="Proteomes" id="UP000198362"/>
    </source>
</evidence>
<feature type="transmembrane region" description="Helical" evidence="1">
    <location>
        <begin position="171"/>
        <end position="196"/>
    </location>
</feature>
<protein>
    <submittedName>
        <fullName evidence="2">Putative membrane protein</fullName>
    </submittedName>
</protein>
<feature type="transmembrane region" description="Helical" evidence="1">
    <location>
        <begin position="29"/>
        <end position="49"/>
    </location>
</feature>
<feature type="transmembrane region" description="Helical" evidence="1">
    <location>
        <begin position="56"/>
        <end position="76"/>
    </location>
</feature>
<reference evidence="2 3" key="1">
    <citation type="submission" date="2017-06" db="EMBL/GenBank/DDBJ databases">
        <authorList>
            <person name="Kim H.J."/>
            <person name="Triplett B.A."/>
        </authorList>
    </citation>
    <scope>NUCLEOTIDE SEQUENCE [LARGE SCALE GENOMIC DNA]</scope>
    <source>
        <strain evidence="2 3">CGMCC 4.5593</strain>
    </source>
</reference>
<dbReference type="OrthoDB" id="9811293at2"/>
<feature type="transmembrane region" description="Helical" evidence="1">
    <location>
        <begin position="203"/>
        <end position="223"/>
    </location>
</feature>
<dbReference type="AlphaFoldDB" id="A0A239NDP1"/>
<organism evidence="2 3">
    <name type="scientific">Asanoa hainanensis</name>
    <dbReference type="NCBI Taxonomy" id="560556"/>
    <lineage>
        <taxon>Bacteria</taxon>
        <taxon>Bacillati</taxon>
        <taxon>Actinomycetota</taxon>
        <taxon>Actinomycetes</taxon>
        <taxon>Micromonosporales</taxon>
        <taxon>Micromonosporaceae</taxon>
        <taxon>Asanoa</taxon>
    </lineage>
</organism>
<feature type="transmembrane region" description="Helical" evidence="1">
    <location>
        <begin position="123"/>
        <end position="141"/>
    </location>
</feature>
<evidence type="ECO:0000313" key="2">
    <source>
        <dbReference type="EMBL" id="SNT52880.1"/>
    </source>
</evidence>
<dbReference type="RefSeq" id="WP_089251414.1">
    <property type="nucleotide sequence ID" value="NZ_FZPH01000008.1"/>
</dbReference>
<dbReference type="Pfam" id="PF04240">
    <property type="entry name" value="Caroten_synth"/>
    <property type="match status" value="1"/>
</dbReference>
<name>A0A239NDP1_9ACTN</name>
<feature type="transmembrane region" description="Helical" evidence="1">
    <location>
        <begin position="7"/>
        <end position="23"/>
    </location>
</feature>
<keyword evidence="1" id="KW-0472">Membrane</keyword>
<proteinExistence type="predicted"/>
<dbReference type="Proteomes" id="UP000198362">
    <property type="component" value="Unassembled WGS sequence"/>
</dbReference>
<sequence length="252" mass="26282">MTRKLPWYGLGLLILAQICYPLTDDGARTAVTVTTVVLGYVLSVGHAALTRGPRVAAVLVVVTTGGGLFVEAAGVASGAPFGEYAYSGALGPKIAGVPWVIPLAWTWMAWPAWLAAVRLVRPTALRVGVAGVGLAAWDLFLDPQMVAEGYWTWSNPSPSLPGVPDVPLGNYAGWLVVAILMMTVFSGLAGPAALVIGPDAPMYALYLWTYFSSILAHAAFLGLSASAGWGALGMGLVALPLAVTLILHRVRT</sequence>
<accession>A0A239NDP1</accession>
<feature type="transmembrane region" description="Helical" evidence="1">
    <location>
        <begin position="229"/>
        <end position="247"/>
    </location>
</feature>
<feature type="transmembrane region" description="Helical" evidence="1">
    <location>
        <begin position="96"/>
        <end position="116"/>
    </location>
</feature>
<dbReference type="InterPro" id="IPR007354">
    <property type="entry name" value="CruF-like"/>
</dbReference>
<dbReference type="PANTHER" id="PTHR39419">
    <property type="entry name" value="SLL0814 PROTEIN"/>
    <property type="match status" value="1"/>
</dbReference>